<dbReference type="OrthoDB" id="9854886at2"/>
<evidence type="ECO:0000313" key="1">
    <source>
        <dbReference type="EMBL" id="QOD61355.1"/>
    </source>
</evidence>
<dbReference type="PROSITE" id="PS51257">
    <property type="entry name" value="PROKAR_LIPOPROTEIN"/>
    <property type="match status" value="1"/>
</dbReference>
<protein>
    <submittedName>
        <fullName evidence="1">Uncharacterized protein</fullName>
    </submittedName>
</protein>
<dbReference type="RefSeq" id="WP_140422741.1">
    <property type="nucleotide sequence ID" value="NZ_CP061813.1"/>
</dbReference>
<organism evidence="1 2">
    <name type="scientific">Polaribacter haliotis</name>
    <dbReference type="NCBI Taxonomy" id="1888915"/>
    <lineage>
        <taxon>Bacteria</taxon>
        <taxon>Pseudomonadati</taxon>
        <taxon>Bacteroidota</taxon>
        <taxon>Flavobacteriia</taxon>
        <taxon>Flavobacteriales</taxon>
        <taxon>Flavobacteriaceae</taxon>
    </lineage>
</organism>
<dbReference type="AlphaFoldDB" id="A0A7L8AH68"/>
<accession>A0A7L8AH68</accession>
<reference evidence="1 2" key="1">
    <citation type="journal article" date="2016" name="Int. J. Syst. Evol. Microbiol.">
        <title>Polaribacter haliotis sp. nov., isolated from the gut of abalone Haliotis discus hannai.</title>
        <authorList>
            <person name="Kim Y.O."/>
            <person name="Park I.S."/>
            <person name="Park S."/>
            <person name="Nam B.H."/>
            <person name="Park J.M."/>
            <person name="Kim D.G."/>
            <person name="Yoon J.H."/>
        </authorList>
    </citation>
    <scope>NUCLEOTIDE SEQUENCE [LARGE SCALE GENOMIC DNA]</scope>
    <source>
        <strain evidence="1 2">KCTC 52418</strain>
    </source>
</reference>
<proteinExistence type="predicted"/>
<dbReference type="Proteomes" id="UP000516764">
    <property type="component" value="Chromosome"/>
</dbReference>
<dbReference type="KEGG" id="phal:H9I45_02595"/>
<gene>
    <name evidence="1" type="ORF">H9I45_02595</name>
</gene>
<sequence>MKKILLYSFITIMMFGCNEEEEVKANDVINIISTDNIFSMPADNTSTISITAYIALNSDSDKREIEFETNEGVFIDSKEKKIKLVAKDTIVINRNIYLGAVVKLKSSTKVTTEVKVTAKIYEYPVNLNLEFTNSPPKSISISSNVFGMDNSFLSEALLTATVKSDTGSPSSGLEVEFLVYNAADNSPFTDLRLREHQNSVNATGIATTKFTAGNLTLGNQKFVGDLKIIGKIIGTDIISNPIKLNIKQETN</sequence>
<evidence type="ECO:0000313" key="2">
    <source>
        <dbReference type="Proteomes" id="UP000516764"/>
    </source>
</evidence>
<dbReference type="EMBL" id="CP061813">
    <property type="protein sequence ID" value="QOD61355.1"/>
    <property type="molecule type" value="Genomic_DNA"/>
</dbReference>
<name>A0A7L8AH68_9FLAO</name>
<keyword evidence="2" id="KW-1185">Reference proteome</keyword>